<feature type="transmembrane region" description="Helical" evidence="16">
    <location>
        <begin position="1042"/>
        <end position="1069"/>
    </location>
</feature>
<evidence type="ECO:0000256" key="3">
    <source>
        <dbReference type="ARBA" id="ARBA00009726"/>
    </source>
</evidence>
<evidence type="ECO:0000256" key="7">
    <source>
        <dbReference type="ARBA" id="ARBA00022692"/>
    </source>
</evidence>
<feature type="domain" description="ABC transporter" evidence="17">
    <location>
        <begin position="663"/>
        <end position="888"/>
    </location>
</feature>
<dbReference type="OrthoDB" id="6500128at2759"/>
<dbReference type="InterPro" id="IPR005292">
    <property type="entry name" value="MRP"/>
</dbReference>
<dbReference type="PROSITE" id="PS00211">
    <property type="entry name" value="ABC_TRANSPORTER_1"/>
    <property type="match status" value="2"/>
</dbReference>
<feature type="transmembrane region" description="Helical" evidence="16">
    <location>
        <begin position="458"/>
        <end position="479"/>
    </location>
</feature>
<feature type="transmembrane region" description="Helical" evidence="16">
    <location>
        <begin position="485"/>
        <end position="508"/>
    </location>
</feature>
<comment type="similarity">
    <text evidence="3">Belongs to the ABC transporter superfamily. ABCC family. Conjugate transporter (TC 3.A.1.208) subfamily.</text>
</comment>
<dbReference type="NCBIfam" id="TIGR00957">
    <property type="entry name" value="MRP_assoc_pro"/>
    <property type="match status" value="1"/>
</dbReference>
<evidence type="ECO:0000256" key="2">
    <source>
        <dbReference type="ARBA" id="ARBA00004651"/>
    </source>
</evidence>
<feature type="domain" description="ABC transmembrane type-1" evidence="18">
    <location>
        <begin position="995"/>
        <end position="1281"/>
    </location>
</feature>
<evidence type="ECO:0000256" key="12">
    <source>
        <dbReference type="ARBA" id="ARBA00022989"/>
    </source>
</evidence>
<protein>
    <recommendedName>
        <fullName evidence="14">ABC-type glutathione-S-conjugate transporter</fullName>
        <ecNumber evidence="14">7.6.2.3</ecNumber>
    </recommendedName>
</protein>
<dbReference type="GO" id="GO:0005886">
    <property type="term" value="C:plasma membrane"/>
    <property type="evidence" value="ECO:0007669"/>
    <property type="project" value="UniProtKB-SubCell"/>
</dbReference>
<feature type="transmembrane region" description="Helical" evidence="16">
    <location>
        <begin position="1140"/>
        <end position="1160"/>
    </location>
</feature>
<keyword evidence="10" id="KW-0067">ATP-binding</keyword>
<accession>A0A210QIM0</accession>
<dbReference type="SMART" id="SM00382">
    <property type="entry name" value="AAA"/>
    <property type="match status" value="2"/>
</dbReference>
<evidence type="ECO:0000256" key="13">
    <source>
        <dbReference type="ARBA" id="ARBA00023136"/>
    </source>
</evidence>
<dbReference type="InterPro" id="IPR017871">
    <property type="entry name" value="ABC_transporter-like_CS"/>
</dbReference>
<feature type="transmembrane region" description="Helical" evidence="16">
    <location>
        <begin position="357"/>
        <end position="373"/>
    </location>
</feature>
<evidence type="ECO:0000256" key="14">
    <source>
        <dbReference type="ARBA" id="ARBA00024220"/>
    </source>
</evidence>
<dbReference type="GO" id="GO:0005774">
    <property type="term" value="C:vacuolar membrane"/>
    <property type="evidence" value="ECO:0007669"/>
    <property type="project" value="UniProtKB-SubCell"/>
</dbReference>
<dbReference type="CDD" id="cd03250">
    <property type="entry name" value="ABCC_MRP_domain1"/>
    <property type="match status" value="1"/>
</dbReference>
<feature type="transmembrane region" description="Helical" evidence="16">
    <location>
        <begin position="605"/>
        <end position="630"/>
    </location>
</feature>
<feature type="transmembrane region" description="Helical" evidence="16">
    <location>
        <begin position="565"/>
        <end position="593"/>
    </location>
</feature>
<feature type="transmembrane region" description="Helical" evidence="16">
    <location>
        <begin position="41"/>
        <end position="62"/>
    </location>
</feature>
<feature type="transmembrane region" description="Helical" evidence="16">
    <location>
        <begin position="170"/>
        <end position="189"/>
    </location>
</feature>
<feature type="transmembrane region" description="Helical" evidence="16">
    <location>
        <begin position="82"/>
        <end position="100"/>
    </location>
</feature>
<dbReference type="GO" id="GO:0000323">
    <property type="term" value="C:lytic vacuole"/>
    <property type="evidence" value="ECO:0007669"/>
    <property type="project" value="UniProtKB-ARBA"/>
</dbReference>
<evidence type="ECO:0000256" key="9">
    <source>
        <dbReference type="ARBA" id="ARBA00022741"/>
    </source>
</evidence>
<dbReference type="Pfam" id="PF00664">
    <property type="entry name" value="ABC_membrane"/>
    <property type="match status" value="2"/>
</dbReference>
<evidence type="ECO:0000256" key="10">
    <source>
        <dbReference type="ARBA" id="ARBA00022840"/>
    </source>
</evidence>
<feature type="transmembrane region" description="Helical" evidence="16">
    <location>
        <begin position="140"/>
        <end position="158"/>
    </location>
</feature>
<feature type="transmembrane region" description="Helical" evidence="16">
    <location>
        <begin position="385"/>
        <end position="402"/>
    </location>
</feature>
<keyword evidence="13 16" id="KW-0472">Membrane</keyword>
<dbReference type="FunFam" id="3.40.50.300:FF:000074">
    <property type="entry name" value="Multidrug resistance-associated protein 5 isoform 1"/>
    <property type="match status" value="1"/>
</dbReference>
<dbReference type="SUPFAM" id="SSF52540">
    <property type="entry name" value="P-loop containing nucleoside triphosphate hydrolases"/>
    <property type="match status" value="2"/>
</dbReference>
<dbReference type="Proteomes" id="UP000242188">
    <property type="component" value="Unassembled WGS sequence"/>
</dbReference>
<feature type="domain" description="ABC transporter" evidence="17">
    <location>
        <begin position="1317"/>
        <end position="1551"/>
    </location>
</feature>
<comment type="subcellular location">
    <subcellularLocation>
        <location evidence="2">Cell membrane</location>
        <topology evidence="2">Multi-pass membrane protein</topology>
    </subcellularLocation>
    <subcellularLocation>
        <location evidence="1">Vacuole membrane</location>
        <topology evidence="1">Multi-pass membrane protein</topology>
    </subcellularLocation>
</comment>
<dbReference type="CDD" id="cd18603">
    <property type="entry name" value="ABC_6TM_MRP1_2_3_6_D2_like"/>
    <property type="match status" value="1"/>
</dbReference>
<evidence type="ECO:0000313" key="20">
    <source>
        <dbReference type="Proteomes" id="UP000242188"/>
    </source>
</evidence>
<evidence type="ECO:0000256" key="15">
    <source>
        <dbReference type="ARBA" id="ARBA00047523"/>
    </source>
</evidence>
<keyword evidence="12 16" id="KW-1133">Transmembrane helix</keyword>
<dbReference type="Pfam" id="PF00005">
    <property type="entry name" value="ABC_tran"/>
    <property type="match status" value="2"/>
</dbReference>
<dbReference type="CDD" id="cd03244">
    <property type="entry name" value="ABCC_MRP_domain2"/>
    <property type="match status" value="1"/>
</dbReference>
<keyword evidence="8" id="KW-0677">Repeat</keyword>
<dbReference type="EMBL" id="NEDP02003450">
    <property type="protein sequence ID" value="OWF48638.1"/>
    <property type="molecule type" value="Genomic_DNA"/>
</dbReference>
<feature type="transmembrane region" description="Helical" evidence="16">
    <location>
        <begin position="1115"/>
        <end position="1134"/>
    </location>
</feature>
<evidence type="ECO:0000313" key="19">
    <source>
        <dbReference type="EMBL" id="OWF48638.1"/>
    </source>
</evidence>
<feature type="transmembrane region" description="Helical" evidence="16">
    <location>
        <begin position="984"/>
        <end position="1003"/>
    </location>
</feature>
<dbReference type="SUPFAM" id="SSF90123">
    <property type="entry name" value="ABC transporter transmembrane region"/>
    <property type="match status" value="2"/>
</dbReference>
<dbReference type="Gene3D" id="3.40.50.300">
    <property type="entry name" value="P-loop containing nucleotide triphosphate hydrolases"/>
    <property type="match status" value="2"/>
</dbReference>
<dbReference type="PANTHER" id="PTHR24223">
    <property type="entry name" value="ATP-BINDING CASSETTE SUB-FAMILY C"/>
    <property type="match status" value="1"/>
</dbReference>
<comment type="catalytic activity">
    <reaction evidence="15">
        <text>leukotriene C4(in) + ATP + H2O = leukotriene C4(out) + ADP + phosphate + H(+)</text>
        <dbReference type="Rhea" id="RHEA:38963"/>
        <dbReference type="ChEBI" id="CHEBI:15377"/>
        <dbReference type="ChEBI" id="CHEBI:15378"/>
        <dbReference type="ChEBI" id="CHEBI:30616"/>
        <dbReference type="ChEBI" id="CHEBI:43474"/>
        <dbReference type="ChEBI" id="CHEBI:57973"/>
        <dbReference type="ChEBI" id="CHEBI:456216"/>
    </reaction>
    <physiologicalReaction direction="left-to-right" evidence="15">
        <dbReference type="Rhea" id="RHEA:38964"/>
    </physiologicalReaction>
</comment>
<organism evidence="19 20">
    <name type="scientific">Mizuhopecten yessoensis</name>
    <name type="common">Japanese scallop</name>
    <name type="synonym">Patinopecten yessoensis</name>
    <dbReference type="NCBI Taxonomy" id="6573"/>
    <lineage>
        <taxon>Eukaryota</taxon>
        <taxon>Metazoa</taxon>
        <taxon>Spiralia</taxon>
        <taxon>Lophotrochozoa</taxon>
        <taxon>Mollusca</taxon>
        <taxon>Bivalvia</taxon>
        <taxon>Autobranchia</taxon>
        <taxon>Pteriomorphia</taxon>
        <taxon>Pectinida</taxon>
        <taxon>Pectinoidea</taxon>
        <taxon>Pectinidae</taxon>
        <taxon>Mizuhopecten</taxon>
    </lineage>
</organism>
<dbReference type="EC" id="7.6.2.3" evidence="14"/>
<keyword evidence="6" id="KW-0926">Vacuole</keyword>
<dbReference type="CDD" id="cd18595">
    <property type="entry name" value="ABC_6TM_MRP1_2_3_6_D1_like"/>
    <property type="match status" value="1"/>
</dbReference>
<dbReference type="GO" id="GO:0005524">
    <property type="term" value="F:ATP binding"/>
    <property type="evidence" value="ECO:0007669"/>
    <property type="project" value="UniProtKB-KW"/>
</dbReference>
<dbReference type="PANTHER" id="PTHR24223:SF443">
    <property type="entry name" value="MULTIDRUG-RESISTANCE LIKE PROTEIN 1, ISOFORM I"/>
    <property type="match status" value="1"/>
</dbReference>
<feature type="transmembrane region" description="Helical" evidence="16">
    <location>
        <begin position="106"/>
        <end position="128"/>
    </location>
</feature>
<dbReference type="Pfam" id="PF24357">
    <property type="entry name" value="TMD0_ABC"/>
    <property type="match status" value="1"/>
</dbReference>
<keyword evidence="9" id="KW-0547">Nucleotide-binding</keyword>
<dbReference type="InterPro" id="IPR036640">
    <property type="entry name" value="ABC1_TM_sf"/>
</dbReference>
<dbReference type="Gene3D" id="1.20.1560.10">
    <property type="entry name" value="ABC transporter type 1, transmembrane domain"/>
    <property type="match status" value="2"/>
</dbReference>
<evidence type="ECO:0000259" key="18">
    <source>
        <dbReference type="PROSITE" id="PS50929"/>
    </source>
</evidence>
<dbReference type="FunFam" id="1.20.1560.10:FF:000001">
    <property type="entry name" value="ATP-binding cassette subfamily C member 1"/>
    <property type="match status" value="1"/>
</dbReference>
<reference evidence="19 20" key="1">
    <citation type="journal article" date="2017" name="Nat. Ecol. Evol.">
        <title>Scallop genome provides insights into evolution of bilaterian karyotype and development.</title>
        <authorList>
            <person name="Wang S."/>
            <person name="Zhang J."/>
            <person name="Jiao W."/>
            <person name="Li J."/>
            <person name="Xun X."/>
            <person name="Sun Y."/>
            <person name="Guo X."/>
            <person name="Huan P."/>
            <person name="Dong B."/>
            <person name="Zhang L."/>
            <person name="Hu X."/>
            <person name="Sun X."/>
            <person name="Wang J."/>
            <person name="Zhao C."/>
            <person name="Wang Y."/>
            <person name="Wang D."/>
            <person name="Huang X."/>
            <person name="Wang R."/>
            <person name="Lv J."/>
            <person name="Li Y."/>
            <person name="Zhang Z."/>
            <person name="Liu B."/>
            <person name="Lu W."/>
            <person name="Hui Y."/>
            <person name="Liang J."/>
            <person name="Zhou Z."/>
            <person name="Hou R."/>
            <person name="Li X."/>
            <person name="Liu Y."/>
            <person name="Li H."/>
            <person name="Ning X."/>
            <person name="Lin Y."/>
            <person name="Zhao L."/>
            <person name="Xing Q."/>
            <person name="Dou J."/>
            <person name="Li Y."/>
            <person name="Mao J."/>
            <person name="Guo H."/>
            <person name="Dou H."/>
            <person name="Li T."/>
            <person name="Mu C."/>
            <person name="Jiang W."/>
            <person name="Fu Q."/>
            <person name="Fu X."/>
            <person name="Miao Y."/>
            <person name="Liu J."/>
            <person name="Yu Q."/>
            <person name="Li R."/>
            <person name="Liao H."/>
            <person name="Li X."/>
            <person name="Kong Y."/>
            <person name="Jiang Z."/>
            <person name="Chourrout D."/>
            <person name="Li R."/>
            <person name="Bao Z."/>
        </authorList>
    </citation>
    <scope>NUCLEOTIDE SEQUENCE [LARGE SCALE GENOMIC DNA]</scope>
    <source>
        <strain evidence="19 20">PY_sf001</strain>
    </source>
</reference>
<keyword evidence="11" id="KW-1278">Translocase</keyword>
<dbReference type="InterPro" id="IPR003593">
    <property type="entry name" value="AAA+_ATPase"/>
</dbReference>
<keyword evidence="7 16" id="KW-0812">Transmembrane</keyword>
<dbReference type="PROSITE" id="PS50929">
    <property type="entry name" value="ABC_TM1F"/>
    <property type="match status" value="2"/>
</dbReference>
<dbReference type="STRING" id="6573.A0A210QIM0"/>
<gene>
    <name evidence="19" type="ORF">KP79_PYT16178</name>
</gene>
<dbReference type="GO" id="GO:0016887">
    <property type="term" value="F:ATP hydrolysis activity"/>
    <property type="evidence" value="ECO:0007669"/>
    <property type="project" value="InterPro"/>
</dbReference>
<evidence type="ECO:0000256" key="8">
    <source>
        <dbReference type="ARBA" id="ARBA00022737"/>
    </source>
</evidence>
<evidence type="ECO:0000259" key="17">
    <source>
        <dbReference type="PROSITE" id="PS50893"/>
    </source>
</evidence>
<dbReference type="GO" id="GO:0015431">
    <property type="term" value="F:ABC-type glutathione S-conjugate transporter activity"/>
    <property type="evidence" value="ECO:0007669"/>
    <property type="project" value="UniProtKB-EC"/>
</dbReference>
<evidence type="ECO:0000256" key="11">
    <source>
        <dbReference type="ARBA" id="ARBA00022967"/>
    </source>
</evidence>
<evidence type="ECO:0000256" key="1">
    <source>
        <dbReference type="ARBA" id="ARBA00004128"/>
    </source>
</evidence>
<dbReference type="FunFam" id="3.40.50.300:FF:000293">
    <property type="entry name" value="ATP binding cassette subfamily C member 1"/>
    <property type="match status" value="1"/>
</dbReference>
<feature type="transmembrane region" description="Helical" evidence="16">
    <location>
        <begin position="1231"/>
        <end position="1247"/>
    </location>
</feature>
<dbReference type="PROSITE" id="PS50893">
    <property type="entry name" value="ABC_TRANSPORTER_2"/>
    <property type="match status" value="2"/>
</dbReference>
<dbReference type="InterPro" id="IPR003439">
    <property type="entry name" value="ABC_transporter-like_ATP-bd"/>
</dbReference>
<evidence type="ECO:0000256" key="6">
    <source>
        <dbReference type="ARBA" id="ARBA00022554"/>
    </source>
</evidence>
<sequence length="1562" mass="176215">MDINDTRDFMSDFCNGSSIWNASELIDGSFPEFSECFQQTLLVWIPCGVLLLAFPFYLSYLYREFNKLIVTNPCCCFHITKLLVNVLLTCVVLIELIYQIKTQEDPPLAVIIASTLKILAFMVSCLLTHILRIKGVHTSGLLFVFWLLMAIAGIIPTYTKLINEEYNTNLFTFVPFFCYYFLVLLQLFLHCFAEHKLFILDDEEKERCPEGSVSILNQLYFWWMNGLVIKAFKSPLEPEDLWSLNPWDKSQVLHPKLDKAWKKEVTKSLHYEGLTSSSGSSNSSSSQFNNRSFTSTITEKTPLLTEVPTESDIKASEVKNGKKPDVPKYKPSLFRALLKTFGPTYCCAILFKSVSDILQFINPVLLQFIINYADNRDSLPLWRGYVPALLMLFVALIQSLFYHQNFKIGMTVGMRIRSALISAIYKKEMTMSNEMHKNTTLGETVNLMSVDCQRIQDTFSYLWSLVTVPLQTAIGIYLLWTYVELGPSCLAGLAVLMLMVPLNSFVAIQQRKLQGLVLMYKGKRIKLFSEILNGIKVLKMYAWEPSFTKQVLEIRQQELKRLKHIAYLQGFTTFCFLLAPFVVMLATFATYVVTSETHSLRSDQAFVALALFNILRVPVNLLSQLISYGVQAMVSINRIRNYLSGTDLDPNNVHFTDSNDYAVEVNHGTFIWDRDMPQPTLKDINFHIPDGHLVAVVGQVGAGKSSLISSLLGDLTRHQGNVTVKGKVAYVPQEAWIQNATLMDNILFGKQLLAKKYKKVIEACGLGPDLEMLPGGDQIEIGEKGINISGGQKQRISLGRAVYSNSNVYLMDDPLSAVDAHVGKHIFTKVIGPKGLLKNKTRILVTHGIQWLPMVDNILVMTNGRISEFGSYEDLISHDGPFAQFLKEFFLEDEEEDAQVDPELRAIKDKIFEQVEAVTSEGLTSDDQRSLPLNLRRASVSRRGSRLVKRKESVRKPPVDTKQQLIQQETAKVGGVKIEVFKSYFGAAGWWSVAVILVLFAGFHTTSIYSNFWLTFWTEDRLLLNISLMDTLEYRDRSYDYLLVYGLLGVIQAVLVLIYGLMLAVRMVIAAGKLHEKMLYTIMRCPMAFFDTTPIGRIINRFSSDVDIMDNNLPITCRISLNTFFLSLSTVIVISVNTPLFLLIIIPVAVLYFIILKFYIPTSRQLKRLESMTRSPVYNHFSESVSGASVIRAYRAQDRFIKESMDRVDNNLVFYYGYFVSSRWLGVRLEFLGNFLILAATLFGVFTPGQSGAIVGLSISYALQATSVLNVLVVNISDLQSNTVSVERIKEYSEVQAEAEWYGKNPPHPEWPRQGEIIFQNYKTRYRPDLDLVLKGITIHIHHGEKIGIVGRTGAGKSSLTLSLFRLIEGTEGNIIIDGVRIADIGLHNLREKLTILPQDPVLFSGTLRMNLDPFDKYKDDQLWNALQQAHLSEFVKTLPGLLSYQCGEGGHNFSVGQRQLVCLARTLLKKTNVLILDEATAAVDMQTDALIQETIHSEFHDCTVLSIAHRLNTVLDYDKVLVLSNGDIAEFDSPSVLLGNHDSIFYGMAVDAGLVSGFQNG</sequence>
<keyword evidence="5" id="KW-1003">Cell membrane</keyword>
<dbReference type="InterPro" id="IPR056227">
    <property type="entry name" value="TMD0_ABC"/>
</dbReference>
<dbReference type="FunFam" id="1.20.1560.10:FF:000020">
    <property type="entry name" value="ABC metal ion transporter"/>
    <property type="match status" value="1"/>
</dbReference>
<dbReference type="InterPro" id="IPR050173">
    <property type="entry name" value="ABC_transporter_C-like"/>
</dbReference>
<name>A0A210QIM0_MIZYE</name>
<keyword evidence="4" id="KW-0813">Transport</keyword>
<evidence type="ECO:0000256" key="5">
    <source>
        <dbReference type="ARBA" id="ARBA00022475"/>
    </source>
</evidence>
<proteinExistence type="inferred from homology"/>
<evidence type="ECO:0000256" key="16">
    <source>
        <dbReference type="SAM" id="Phobius"/>
    </source>
</evidence>
<evidence type="ECO:0000256" key="4">
    <source>
        <dbReference type="ARBA" id="ARBA00022448"/>
    </source>
</evidence>
<dbReference type="InterPro" id="IPR011527">
    <property type="entry name" value="ABC1_TM_dom"/>
</dbReference>
<dbReference type="InterPro" id="IPR027417">
    <property type="entry name" value="P-loop_NTPase"/>
</dbReference>
<feature type="domain" description="ABC transmembrane type-1" evidence="18">
    <location>
        <begin position="348"/>
        <end position="631"/>
    </location>
</feature>
<comment type="caution">
    <text evidence="19">The sequence shown here is derived from an EMBL/GenBank/DDBJ whole genome shotgun (WGS) entry which is preliminary data.</text>
</comment>
<keyword evidence="20" id="KW-1185">Reference proteome</keyword>